<evidence type="ECO:0000313" key="2">
    <source>
        <dbReference type="EMBL" id="GFH56930.1"/>
    </source>
</evidence>
<sequence>MFTATPYSSYEVVSPSNYKKVPRTMELRAGTGRKDYKFKKLNTRKSNNSYDDFMRCTNPSVSTSLICCCPDPTVCGNLVFKFYSIKKKKPLMVRDLYAETVEYGPDLSLEEAVFVGYATDWLSNPTYSRETKWSTDSSSSFHNYGKW</sequence>
<evidence type="ECO:0000313" key="3">
    <source>
        <dbReference type="Proteomes" id="UP001054902"/>
    </source>
</evidence>
<proteinExistence type="predicted"/>
<dbReference type="AlphaFoldDB" id="A0AAD3HB00"/>
<organism evidence="2 3">
    <name type="scientific">Chaetoceros tenuissimus</name>
    <dbReference type="NCBI Taxonomy" id="426638"/>
    <lineage>
        <taxon>Eukaryota</taxon>
        <taxon>Sar</taxon>
        <taxon>Stramenopiles</taxon>
        <taxon>Ochrophyta</taxon>
        <taxon>Bacillariophyta</taxon>
        <taxon>Coscinodiscophyceae</taxon>
        <taxon>Chaetocerotophycidae</taxon>
        <taxon>Chaetocerotales</taxon>
        <taxon>Chaetocerotaceae</taxon>
        <taxon>Chaetoceros</taxon>
    </lineage>
</organism>
<dbReference type="EMBL" id="BLLK01000057">
    <property type="protein sequence ID" value="GFH56930.1"/>
    <property type="molecule type" value="Genomic_DNA"/>
</dbReference>
<protein>
    <submittedName>
        <fullName evidence="2">Uncharacterized protein</fullName>
    </submittedName>
</protein>
<accession>A0AAD3HB00</accession>
<dbReference type="Proteomes" id="UP001054902">
    <property type="component" value="Unassembled WGS sequence"/>
</dbReference>
<reference evidence="2 3" key="1">
    <citation type="journal article" date="2021" name="Sci. Rep.">
        <title>The genome of the diatom Chaetoceros tenuissimus carries an ancient integrated fragment of an extant virus.</title>
        <authorList>
            <person name="Hongo Y."/>
            <person name="Kimura K."/>
            <person name="Takaki Y."/>
            <person name="Yoshida Y."/>
            <person name="Baba S."/>
            <person name="Kobayashi G."/>
            <person name="Nagasaki K."/>
            <person name="Hano T."/>
            <person name="Tomaru Y."/>
        </authorList>
    </citation>
    <scope>NUCLEOTIDE SEQUENCE [LARGE SCALE GENOMIC DNA]</scope>
    <source>
        <strain evidence="2 3">NIES-3715</strain>
    </source>
</reference>
<name>A0AAD3HB00_9STRA</name>
<gene>
    <name evidence="2" type="ORF">CTEN210_13406</name>
</gene>
<keyword evidence="3" id="KW-1185">Reference proteome</keyword>
<evidence type="ECO:0000256" key="1">
    <source>
        <dbReference type="SAM" id="MobiDB-lite"/>
    </source>
</evidence>
<comment type="caution">
    <text evidence="2">The sequence shown here is derived from an EMBL/GenBank/DDBJ whole genome shotgun (WGS) entry which is preliminary data.</text>
</comment>
<feature type="region of interest" description="Disordered" evidence="1">
    <location>
        <begin position="128"/>
        <end position="147"/>
    </location>
</feature>